<keyword evidence="1" id="KW-0472">Membrane</keyword>
<organism evidence="2 3">
    <name type="scientific">Nocardia rhamnosiphila</name>
    <dbReference type="NCBI Taxonomy" id="426716"/>
    <lineage>
        <taxon>Bacteria</taxon>
        <taxon>Bacillati</taxon>
        <taxon>Actinomycetota</taxon>
        <taxon>Actinomycetes</taxon>
        <taxon>Mycobacteriales</taxon>
        <taxon>Nocardiaceae</taxon>
        <taxon>Nocardia</taxon>
    </lineage>
</organism>
<feature type="transmembrane region" description="Helical" evidence="1">
    <location>
        <begin position="70"/>
        <end position="95"/>
    </location>
</feature>
<dbReference type="EMBL" id="JBEYBF010000040">
    <property type="protein sequence ID" value="MEU1956551.1"/>
    <property type="molecule type" value="Genomic_DNA"/>
</dbReference>
<gene>
    <name evidence="2" type="ORF">ABZ510_32470</name>
</gene>
<sequence length="141" mass="13642">MFVVAILLFVLAVVALTTGVLGLIGRLPGNRYIGVHTEAALRDESAFRAANRVAAPTLIISAALLSAGGLVVMAAGGFTGVLVAVGVLVIALFTLGAGANAGARAAEAIAPAPEPAGGCGGSCGGCSLKDMCEPAAGSQPV</sequence>
<evidence type="ECO:0000256" key="1">
    <source>
        <dbReference type="SAM" id="Phobius"/>
    </source>
</evidence>
<accession>A0ABV2X0E1</accession>
<dbReference type="Pfam" id="PF13630">
    <property type="entry name" value="SdpI"/>
    <property type="match status" value="1"/>
</dbReference>
<evidence type="ECO:0000313" key="3">
    <source>
        <dbReference type="Proteomes" id="UP001550628"/>
    </source>
</evidence>
<reference evidence="2 3" key="1">
    <citation type="submission" date="2024-06" db="EMBL/GenBank/DDBJ databases">
        <title>The Natural Products Discovery Center: Release of the First 8490 Sequenced Strains for Exploring Actinobacteria Biosynthetic Diversity.</title>
        <authorList>
            <person name="Kalkreuter E."/>
            <person name="Kautsar S.A."/>
            <person name="Yang D."/>
            <person name="Bader C.D."/>
            <person name="Teijaro C.N."/>
            <person name="Fluegel L."/>
            <person name="Davis C.M."/>
            <person name="Simpson J.R."/>
            <person name="Lauterbach L."/>
            <person name="Steele A.D."/>
            <person name="Gui C."/>
            <person name="Meng S."/>
            <person name="Li G."/>
            <person name="Viehrig K."/>
            <person name="Ye F."/>
            <person name="Su P."/>
            <person name="Kiefer A.F."/>
            <person name="Nichols A."/>
            <person name="Cepeda A.J."/>
            <person name="Yan W."/>
            <person name="Fan B."/>
            <person name="Jiang Y."/>
            <person name="Adhikari A."/>
            <person name="Zheng C.-J."/>
            <person name="Schuster L."/>
            <person name="Cowan T.M."/>
            <person name="Smanski M.J."/>
            <person name="Chevrette M.G."/>
            <person name="De Carvalho L.P.S."/>
            <person name="Shen B."/>
        </authorList>
    </citation>
    <scope>NUCLEOTIDE SEQUENCE [LARGE SCALE GENOMIC DNA]</scope>
    <source>
        <strain evidence="2 3">NPDC019708</strain>
    </source>
</reference>
<dbReference type="RefSeq" id="WP_030524599.1">
    <property type="nucleotide sequence ID" value="NZ_JBEYBD010000020.1"/>
</dbReference>
<proteinExistence type="predicted"/>
<name>A0ABV2X0E1_9NOCA</name>
<dbReference type="InterPro" id="IPR025962">
    <property type="entry name" value="SdpI/YhfL"/>
</dbReference>
<evidence type="ECO:0000313" key="2">
    <source>
        <dbReference type="EMBL" id="MEU1956551.1"/>
    </source>
</evidence>
<protein>
    <submittedName>
        <fullName evidence="2">SdpI family protein</fullName>
    </submittedName>
</protein>
<keyword evidence="1" id="KW-0812">Transmembrane</keyword>
<keyword evidence="1" id="KW-1133">Transmembrane helix</keyword>
<comment type="caution">
    <text evidence="2">The sequence shown here is derived from an EMBL/GenBank/DDBJ whole genome shotgun (WGS) entry which is preliminary data.</text>
</comment>
<keyword evidence="3" id="KW-1185">Reference proteome</keyword>
<dbReference type="Proteomes" id="UP001550628">
    <property type="component" value="Unassembled WGS sequence"/>
</dbReference>
<dbReference type="GeneID" id="96246754"/>